<organism evidence="1">
    <name type="scientific">Podoviridae sp. ctz6O13</name>
    <dbReference type="NCBI Taxonomy" id="2827757"/>
    <lineage>
        <taxon>Viruses</taxon>
        <taxon>Duplodnaviria</taxon>
        <taxon>Heunggongvirae</taxon>
        <taxon>Uroviricota</taxon>
        <taxon>Caudoviricetes</taxon>
    </lineage>
</organism>
<protein>
    <submittedName>
        <fullName evidence="1">Uncharacterized protein</fullName>
    </submittedName>
</protein>
<sequence length="29" mass="3579">MGRRTSCQPLALCCRWRLAKRRRRTVSMW</sequence>
<reference evidence="1" key="1">
    <citation type="journal article" date="2021" name="Proc. Natl. Acad. Sci. U.S.A.">
        <title>A Catalog of Tens of Thousands of Viruses from Human Metagenomes Reveals Hidden Associations with Chronic Diseases.</title>
        <authorList>
            <person name="Tisza M.J."/>
            <person name="Buck C.B."/>
        </authorList>
    </citation>
    <scope>NUCLEOTIDE SEQUENCE</scope>
    <source>
        <strain evidence="1">Ctz6O13</strain>
    </source>
</reference>
<accession>A0A8S5TLW9</accession>
<proteinExistence type="predicted"/>
<name>A0A8S5TLW9_9CAUD</name>
<dbReference type="EMBL" id="BK032843">
    <property type="protein sequence ID" value="DAF63778.1"/>
    <property type="molecule type" value="Genomic_DNA"/>
</dbReference>
<evidence type="ECO:0000313" key="1">
    <source>
        <dbReference type="EMBL" id="DAF63778.1"/>
    </source>
</evidence>